<feature type="transmembrane region" description="Helical" evidence="2">
    <location>
        <begin position="118"/>
        <end position="137"/>
    </location>
</feature>
<dbReference type="EMBL" id="ANOH01000269">
    <property type="protein sequence ID" value="EMI54627.1"/>
    <property type="molecule type" value="Genomic_DNA"/>
</dbReference>
<dbReference type="AlphaFoldDB" id="M5TZJ2"/>
<keyword evidence="2" id="KW-1133">Transmembrane helix</keyword>
<feature type="non-terminal residue" evidence="3">
    <location>
        <position position="342"/>
    </location>
</feature>
<evidence type="ECO:0000256" key="2">
    <source>
        <dbReference type="SAM" id="Phobius"/>
    </source>
</evidence>
<gene>
    <name evidence="3" type="ORF">RSSM_03927</name>
</gene>
<feature type="transmembrane region" description="Helical" evidence="2">
    <location>
        <begin position="143"/>
        <end position="161"/>
    </location>
</feature>
<sequence length="342" mass="37085">MNPRERSAPSDQDSKQPAARVALTVVTFAVLLITTCLVSGRWTYHLVPDTASYLQYSFSPASASAKEIRTPVYPVVLRLFQWISPNQSVALQLVALNQILLHAVASAAFFIELRNWQITPRISLAIAATVAVGCTFWDNVSTIATDCPAMSLGVLCSVLVLSGWRRSFSTYRIAMLGACIVLAVGLRPAYLFLIPWAGASALVRPSNAIPTLLPRRLRDAALIVAIPVVTVLGWCVFRYSTAGDFSILPFGHQNMAAVTTQLLDNDELKSIPGRVGELASEIADLRVAVSQGKAASDETLPPGTRLPSADGLDLRTSRDPALRAESFMALENRWDAMTYLVV</sequence>
<reference evidence="3 4" key="1">
    <citation type="journal article" date="2013" name="Mar. Genomics">
        <title>Expression of sulfatases in Rhodopirellula baltica and the diversity of sulfatases in the genus Rhodopirellula.</title>
        <authorList>
            <person name="Wegner C.E."/>
            <person name="Richter-Heitmann T."/>
            <person name="Klindworth A."/>
            <person name="Klockow C."/>
            <person name="Richter M."/>
            <person name="Achstetter T."/>
            <person name="Glockner F.O."/>
            <person name="Harder J."/>
        </authorList>
    </citation>
    <scope>NUCLEOTIDE SEQUENCE [LARGE SCALE GENOMIC DNA]</scope>
    <source>
        <strain evidence="3 4">SM41</strain>
    </source>
</reference>
<feature type="region of interest" description="Disordered" evidence="1">
    <location>
        <begin position="293"/>
        <end position="313"/>
    </location>
</feature>
<feature type="transmembrane region" description="Helical" evidence="2">
    <location>
        <begin position="217"/>
        <end position="237"/>
    </location>
</feature>
<evidence type="ECO:0000313" key="4">
    <source>
        <dbReference type="Proteomes" id="UP000011885"/>
    </source>
</evidence>
<accession>M5TZJ2</accession>
<protein>
    <submittedName>
        <fullName evidence="3">Signal peptide protein</fullName>
    </submittedName>
</protein>
<name>M5TZJ2_9BACT</name>
<keyword evidence="2" id="KW-0472">Membrane</keyword>
<evidence type="ECO:0000256" key="1">
    <source>
        <dbReference type="SAM" id="MobiDB-lite"/>
    </source>
</evidence>
<proteinExistence type="predicted"/>
<feature type="transmembrane region" description="Helical" evidence="2">
    <location>
        <begin position="173"/>
        <end position="197"/>
    </location>
</feature>
<feature type="transmembrane region" description="Helical" evidence="2">
    <location>
        <begin position="89"/>
        <end position="111"/>
    </location>
</feature>
<keyword evidence="4" id="KW-1185">Reference proteome</keyword>
<dbReference type="Proteomes" id="UP000011885">
    <property type="component" value="Unassembled WGS sequence"/>
</dbReference>
<comment type="caution">
    <text evidence="3">The sequence shown here is derived from an EMBL/GenBank/DDBJ whole genome shotgun (WGS) entry which is preliminary data.</text>
</comment>
<organism evidence="3 4">
    <name type="scientific">Rhodopirellula sallentina SM41</name>
    <dbReference type="NCBI Taxonomy" id="1263870"/>
    <lineage>
        <taxon>Bacteria</taxon>
        <taxon>Pseudomonadati</taxon>
        <taxon>Planctomycetota</taxon>
        <taxon>Planctomycetia</taxon>
        <taxon>Pirellulales</taxon>
        <taxon>Pirellulaceae</taxon>
        <taxon>Rhodopirellula</taxon>
    </lineage>
</organism>
<keyword evidence="2" id="KW-0812">Transmembrane</keyword>
<evidence type="ECO:0000313" key="3">
    <source>
        <dbReference type="EMBL" id="EMI54627.1"/>
    </source>
</evidence>
<feature type="transmembrane region" description="Helical" evidence="2">
    <location>
        <begin position="21"/>
        <end position="44"/>
    </location>
</feature>